<feature type="disulfide bond" evidence="9">
    <location>
        <begin position="71"/>
        <end position="97"/>
    </location>
</feature>
<dbReference type="PANTHER" id="PTHR30511">
    <property type="entry name" value="ALANINE RACEMASE"/>
    <property type="match status" value="1"/>
</dbReference>
<comment type="function">
    <text evidence="9">Amino-acid racemase able to utilize a broad range of substrates.</text>
</comment>
<dbReference type="SUPFAM" id="SSF51419">
    <property type="entry name" value="PLP-binding barrel"/>
    <property type="match status" value="1"/>
</dbReference>
<evidence type="ECO:0000313" key="13">
    <source>
        <dbReference type="EMBL" id="ATA18387.1"/>
    </source>
</evidence>
<feature type="chain" id="PRO_5026395646" description="Broad specificity amino-acid racemase" evidence="9">
    <location>
        <begin position="24"/>
        <end position="409"/>
    </location>
</feature>
<comment type="similarity">
    <text evidence="8 9">Belongs to the alanine racemase family. Bsr subfamily.</text>
</comment>
<dbReference type="OrthoDB" id="9813814at2"/>
<evidence type="ECO:0000256" key="2">
    <source>
        <dbReference type="ARBA" id="ARBA00004418"/>
    </source>
</evidence>
<dbReference type="InterPro" id="IPR020622">
    <property type="entry name" value="Ala_racemase_pyridoxalP-BS"/>
</dbReference>
<feature type="signal peptide" evidence="9">
    <location>
        <begin position="1"/>
        <end position="23"/>
    </location>
</feature>
<keyword evidence="6 9" id="KW-1015">Disulfide bond</keyword>
<evidence type="ECO:0000256" key="9">
    <source>
        <dbReference type="HAMAP-Rule" id="MF_02212"/>
    </source>
</evidence>
<dbReference type="InterPro" id="IPR009006">
    <property type="entry name" value="Ala_racemase/Decarboxylase_C"/>
</dbReference>
<comment type="catalytic activity">
    <reaction evidence="9">
        <text>L-lysine = D-lysine</text>
        <dbReference type="Rhea" id="RHEA:22864"/>
        <dbReference type="ChEBI" id="CHEBI:32551"/>
        <dbReference type="ChEBI" id="CHEBI:32557"/>
    </reaction>
</comment>
<dbReference type="GO" id="GO:0030170">
    <property type="term" value="F:pyridoxal phosphate binding"/>
    <property type="evidence" value="ECO:0007669"/>
    <property type="project" value="UniProtKB-UniRule"/>
</dbReference>
<organism evidence="13 14">
    <name type="scientific">Gibbsiella quercinecans</name>
    <dbReference type="NCBI Taxonomy" id="929813"/>
    <lineage>
        <taxon>Bacteria</taxon>
        <taxon>Pseudomonadati</taxon>
        <taxon>Pseudomonadota</taxon>
        <taxon>Gammaproteobacteria</taxon>
        <taxon>Enterobacterales</taxon>
        <taxon>Yersiniaceae</taxon>
        <taxon>Gibbsiella</taxon>
    </lineage>
</organism>
<evidence type="ECO:0000313" key="14">
    <source>
        <dbReference type="Proteomes" id="UP000217182"/>
    </source>
</evidence>
<dbReference type="InterPro" id="IPR043698">
    <property type="entry name" value="Racemase_Bsr/Lyr"/>
</dbReference>
<evidence type="ECO:0000256" key="4">
    <source>
        <dbReference type="ARBA" id="ARBA00022764"/>
    </source>
</evidence>
<dbReference type="GO" id="GO:0030632">
    <property type="term" value="P:D-alanine biosynthetic process"/>
    <property type="evidence" value="ECO:0007669"/>
    <property type="project" value="TreeGrafter"/>
</dbReference>
<proteinExistence type="inferred from homology"/>
<keyword evidence="4 9" id="KW-0574">Periplasm</keyword>
<comment type="catalytic activity">
    <reaction evidence="9">
        <text>an L-alpha-amino acid = a D-alpha-amino acid</text>
        <dbReference type="Rhea" id="RHEA:18317"/>
        <dbReference type="ChEBI" id="CHEBI:59869"/>
        <dbReference type="ChEBI" id="CHEBI:59871"/>
        <dbReference type="EC" id="5.1.1.10"/>
    </reaction>
</comment>
<dbReference type="SMART" id="SM01005">
    <property type="entry name" value="Ala_racemase_C"/>
    <property type="match status" value="1"/>
</dbReference>
<dbReference type="Gene3D" id="3.20.20.10">
    <property type="entry name" value="Alanine racemase"/>
    <property type="match status" value="1"/>
</dbReference>
<dbReference type="SUPFAM" id="SSF50621">
    <property type="entry name" value="Alanine racemase C-terminal domain-like"/>
    <property type="match status" value="1"/>
</dbReference>
<comment type="cofactor">
    <cofactor evidence="1 9 10">
        <name>pyridoxal 5'-phosphate</name>
        <dbReference type="ChEBI" id="CHEBI:597326"/>
    </cofactor>
</comment>
<dbReference type="RefSeq" id="WP_095844985.1">
    <property type="nucleotide sequence ID" value="NZ_CP014136.1"/>
</dbReference>
<dbReference type="NCBIfam" id="TIGR00492">
    <property type="entry name" value="alr"/>
    <property type="match status" value="1"/>
</dbReference>
<feature type="binding site" evidence="9 11">
    <location>
        <position position="174"/>
    </location>
    <ligand>
        <name>substrate</name>
    </ligand>
</feature>
<sequence precursor="true">MKFKVALSVLAISLALNSSALLAKETNTGVVIPPLAKSLTQYHSWVEISQPAFQHNIETMQRYLDAKSRLCAVMKADAYGHGIGLLMPQVIKSGVNCIGITSNEEAQTVRASGYKGQLMRLRTATLGEVEAGLPFHIEELVGNLAHAQQVAAIAARHHRTIAIHLGLNAAGMSRNGLDVSTEQGKQDAIAITRLAKLHLVGIMTHFPVEEKEDVRQNLAKFNQQSAWLIQAAGLDRSKLILHAANSFATLEVPESQLDMVRVGGALYGDTVPSHTEYQRVMQFKSAVASVNAYPAGNTVGYDKTYTLKRDSLLANIPVGYSDGYRRVFTNKAFVLIDGKRAPVVGKVSMNTLMVDVTDIPNVKMEDEVVLFGKQGNEEISQAELEDINGALLADLYTIWGNSNHKVLVK</sequence>
<feature type="active site" description="Proton acceptor" evidence="9">
    <location>
        <position position="75"/>
    </location>
</feature>
<dbReference type="Proteomes" id="UP000217182">
    <property type="component" value="Chromosome"/>
</dbReference>
<evidence type="ECO:0000256" key="7">
    <source>
        <dbReference type="ARBA" id="ARBA00023235"/>
    </source>
</evidence>
<keyword evidence="7 9" id="KW-0413">Isomerase</keyword>
<evidence type="ECO:0000256" key="6">
    <source>
        <dbReference type="ARBA" id="ARBA00023157"/>
    </source>
</evidence>
<dbReference type="NCBIfam" id="NF009879">
    <property type="entry name" value="PRK13340.1-4"/>
    <property type="match status" value="1"/>
</dbReference>
<evidence type="ECO:0000256" key="10">
    <source>
        <dbReference type="PIRSR" id="PIRSR600821-50"/>
    </source>
</evidence>
<dbReference type="InterPro" id="IPR001608">
    <property type="entry name" value="Ala_racemase_N"/>
</dbReference>
<dbReference type="AlphaFoldDB" id="A0A250AWU0"/>
<feature type="modified residue" description="N6-(pyridoxal phosphate)lysine" evidence="9 10">
    <location>
        <position position="75"/>
    </location>
</feature>
<feature type="domain" description="Alanine racemase C-terminal" evidence="12">
    <location>
        <begin position="280"/>
        <end position="408"/>
    </location>
</feature>
<name>A0A250AWU0_9GAMM</name>
<keyword evidence="3 9" id="KW-0732">Signal</keyword>
<dbReference type="GO" id="GO:0042597">
    <property type="term" value="C:periplasmic space"/>
    <property type="evidence" value="ECO:0007669"/>
    <property type="project" value="UniProtKB-SubCell"/>
</dbReference>
<dbReference type="Pfam" id="PF01168">
    <property type="entry name" value="Ala_racemase_N"/>
    <property type="match status" value="1"/>
</dbReference>
<dbReference type="InterPro" id="IPR029066">
    <property type="entry name" value="PLP-binding_barrel"/>
</dbReference>
<dbReference type="GO" id="GO:0008784">
    <property type="term" value="F:alanine racemase activity"/>
    <property type="evidence" value="ECO:0007669"/>
    <property type="project" value="InterPro"/>
</dbReference>
<comment type="catalytic activity">
    <reaction evidence="9">
        <text>L-arginine = D-arginine</text>
        <dbReference type="Rhea" id="RHEA:18069"/>
        <dbReference type="ChEBI" id="CHEBI:32682"/>
        <dbReference type="ChEBI" id="CHEBI:32689"/>
    </reaction>
</comment>
<dbReference type="PRINTS" id="PR00992">
    <property type="entry name" value="ALARACEMASE"/>
</dbReference>
<gene>
    <name evidence="13" type="ORF">AWC35_02940</name>
</gene>
<keyword evidence="5 9" id="KW-0663">Pyridoxal phosphate</keyword>
<evidence type="ECO:0000256" key="11">
    <source>
        <dbReference type="PIRSR" id="PIRSR600821-52"/>
    </source>
</evidence>
<dbReference type="PROSITE" id="PS00395">
    <property type="entry name" value="ALANINE_RACEMASE"/>
    <property type="match status" value="1"/>
</dbReference>
<evidence type="ECO:0000256" key="5">
    <source>
        <dbReference type="ARBA" id="ARBA00022898"/>
    </source>
</evidence>
<protein>
    <recommendedName>
        <fullName evidence="9">Broad specificity amino-acid racemase</fullName>
        <ecNumber evidence="9">5.1.1.10</ecNumber>
    </recommendedName>
</protein>
<reference evidence="13 14" key="1">
    <citation type="submission" date="2016-01" db="EMBL/GenBank/DDBJ databases">
        <authorList>
            <person name="Oliw E.H."/>
        </authorList>
    </citation>
    <scope>NUCLEOTIDE SEQUENCE [LARGE SCALE GENOMIC DNA]</scope>
    <source>
        <strain evidence="13 14">FRB97</strain>
    </source>
</reference>
<dbReference type="Pfam" id="PF00842">
    <property type="entry name" value="Ala_racemase_C"/>
    <property type="match status" value="1"/>
</dbReference>
<dbReference type="KEGG" id="gqu:AWC35_02940"/>
<accession>A0A250AWU0</accession>
<dbReference type="EC" id="5.1.1.10" evidence="9"/>
<dbReference type="EMBL" id="CP014136">
    <property type="protein sequence ID" value="ATA18387.1"/>
    <property type="molecule type" value="Genomic_DNA"/>
</dbReference>
<evidence type="ECO:0000259" key="12">
    <source>
        <dbReference type="SMART" id="SM01005"/>
    </source>
</evidence>
<dbReference type="Gene3D" id="2.40.37.10">
    <property type="entry name" value="Lyase, Ornithine Decarboxylase, Chain A, domain 1"/>
    <property type="match status" value="1"/>
</dbReference>
<evidence type="ECO:0000256" key="8">
    <source>
        <dbReference type="ARBA" id="ARBA00023456"/>
    </source>
</evidence>
<dbReference type="HAMAP" id="MF_02212">
    <property type="entry name" value="Bsr_racemase"/>
    <property type="match status" value="1"/>
</dbReference>
<comment type="subcellular location">
    <subcellularLocation>
        <location evidence="2 9">Periplasm</location>
    </subcellularLocation>
</comment>
<feature type="binding site" evidence="9 11">
    <location>
        <position position="349"/>
    </location>
    <ligand>
        <name>substrate</name>
    </ligand>
</feature>
<evidence type="ECO:0000256" key="3">
    <source>
        <dbReference type="ARBA" id="ARBA00022729"/>
    </source>
</evidence>
<keyword evidence="14" id="KW-1185">Reference proteome</keyword>
<evidence type="ECO:0000256" key="1">
    <source>
        <dbReference type="ARBA" id="ARBA00001933"/>
    </source>
</evidence>
<feature type="active site" description="Proton acceptor" evidence="9">
    <location>
        <position position="301"/>
    </location>
</feature>
<dbReference type="GO" id="GO:0005829">
    <property type="term" value="C:cytosol"/>
    <property type="evidence" value="ECO:0007669"/>
    <property type="project" value="TreeGrafter"/>
</dbReference>
<dbReference type="CDD" id="cd06826">
    <property type="entry name" value="PLPDE_III_AR2"/>
    <property type="match status" value="1"/>
</dbReference>
<dbReference type="PANTHER" id="PTHR30511:SF0">
    <property type="entry name" value="ALANINE RACEMASE, CATABOLIC-RELATED"/>
    <property type="match status" value="1"/>
</dbReference>
<dbReference type="InterPro" id="IPR011079">
    <property type="entry name" value="Ala_racemase_C"/>
</dbReference>
<dbReference type="InterPro" id="IPR000821">
    <property type="entry name" value="Ala_racemase"/>
</dbReference>